<dbReference type="Gene3D" id="3.40.50.10540">
    <property type="entry name" value="Crotonobetainyl-coa:carnitine coa-transferase, domain 1"/>
    <property type="match status" value="1"/>
</dbReference>
<keyword evidence="3" id="KW-1185">Reference proteome</keyword>
<comment type="caution">
    <text evidence="2">The sequence shown here is derived from an EMBL/GenBank/DDBJ whole genome shotgun (WGS) entry which is preliminary data.</text>
</comment>
<reference evidence="3" key="1">
    <citation type="journal article" date="2019" name="Int. J. Syst. Evol. Microbiol.">
        <title>The Global Catalogue of Microorganisms (GCM) 10K type strain sequencing project: providing services to taxonomists for standard genome sequencing and annotation.</title>
        <authorList>
            <consortium name="The Broad Institute Genomics Platform"/>
            <consortium name="The Broad Institute Genome Sequencing Center for Infectious Disease"/>
            <person name="Wu L."/>
            <person name="Ma J."/>
        </authorList>
    </citation>
    <scope>NUCLEOTIDE SEQUENCE [LARGE SCALE GENOMIC DNA]</scope>
    <source>
        <strain evidence="3">CGMCC 1.12702</strain>
    </source>
</reference>
<dbReference type="InterPro" id="IPR003673">
    <property type="entry name" value="CoA-Trfase_fam_III"/>
</dbReference>
<dbReference type="InterPro" id="IPR023606">
    <property type="entry name" value="CoA-Trfase_III_dom_1_sf"/>
</dbReference>
<keyword evidence="1 2" id="KW-0808">Transferase</keyword>
<proteinExistence type="predicted"/>
<dbReference type="InterPro" id="IPR044855">
    <property type="entry name" value="CoA-Trfase_III_dom3_sf"/>
</dbReference>
<evidence type="ECO:0000313" key="3">
    <source>
        <dbReference type="Proteomes" id="UP001597400"/>
    </source>
</evidence>
<gene>
    <name evidence="2" type="ORF">ACFSGX_12305</name>
</gene>
<dbReference type="PANTHER" id="PTHR48207:SF3">
    <property type="entry name" value="SUCCINATE--HYDROXYMETHYLGLUTARATE COA-TRANSFERASE"/>
    <property type="match status" value="1"/>
</dbReference>
<organism evidence="2 3">
    <name type="scientific">Sphingomonas arantia</name>
    <dbReference type="NCBI Taxonomy" id="1460676"/>
    <lineage>
        <taxon>Bacteria</taxon>
        <taxon>Pseudomonadati</taxon>
        <taxon>Pseudomonadota</taxon>
        <taxon>Alphaproteobacteria</taxon>
        <taxon>Sphingomonadales</taxon>
        <taxon>Sphingomonadaceae</taxon>
        <taxon>Sphingomonas</taxon>
    </lineage>
</organism>
<accession>A0ABW4U145</accession>
<dbReference type="GO" id="GO:0016740">
    <property type="term" value="F:transferase activity"/>
    <property type="evidence" value="ECO:0007669"/>
    <property type="project" value="UniProtKB-KW"/>
</dbReference>
<sequence length="392" mass="41248">MSGAFPSVSTTAPPNPLTGTLDGIRVVDFSQIAAGPLCTMLLADMGADVIKVEPPSGDVGRSLGPPFANGESTLFMSLNRNKRSVVINLKSEDGRAEAIRLIETADVLVESFRPGVADRLGIGHDVICALFPNIVYCSISAYGQTGPWSDRPGVDGVLQAVTGLMSITGGENDPPSKVQAPVIDMVTGFQATIAVLAALRQRDHGAALGHLDVSLFASSLMLQQIPLAGYLTTGEPPKRCGSGAPYATPNEAYKTADGHILIAAYQPERWHRFCASVGVPDLATDPLYAELPARMANRQRLTVLLDGILSRRPTAEWLSVLEANDVICAPVSDYAGVRDSPQIDAVRTLVTCIHPIAGDVVMPGFAIGGTAIPPRYSSPTLGEHDDVLGNGC</sequence>
<name>A0ABW4U145_9SPHN</name>
<evidence type="ECO:0000256" key="1">
    <source>
        <dbReference type="ARBA" id="ARBA00022679"/>
    </source>
</evidence>
<dbReference type="Gene3D" id="3.30.1540.10">
    <property type="entry name" value="formyl-coa transferase, domain 3"/>
    <property type="match status" value="1"/>
</dbReference>
<dbReference type="InterPro" id="IPR050483">
    <property type="entry name" value="CoA-transferase_III_domain"/>
</dbReference>
<dbReference type="PANTHER" id="PTHR48207">
    <property type="entry name" value="SUCCINATE--HYDROXYMETHYLGLUTARATE COA-TRANSFERASE"/>
    <property type="match status" value="1"/>
</dbReference>
<dbReference type="SUPFAM" id="SSF89796">
    <property type="entry name" value="CoA-transferase family III (CaiB/BaiF)"/>
    <property type="match status" value="1"/>
</dbReference>
<dbReference type="RefSeq" id="WP_380930299.1">
    <property type="nucleotide sequence ID" value="NZ_JBHUGS010000003.1"/>
</dbReference>
<dbReference type="EMBL" id="JBHUGS010000003">
    <property type="protein sequence ID" value="MFD1951547.1"/>
    <property type="molecule type" value="Genomic_DNA"/>
</dbReference>
<dbReference type="Proteomes" id="UP001597400">
    <property type="component" value="Unassembled WGS sequence"/>
</dbReference>
<protein>
    <submittedName>
        <fullName evidence="2">CaiB/BaiF CoA transferase family protein</fullName>
    </submittedName>
</protein>
<evidence type="ECO:0000313" key="2">
    <source>
        <dbReference type="EMBL" id="MFD1951547.1"/>
    </source>
</evidence>
<dbReference type="Pfam" id="PF02515">
    <property type="entry name" value="CoA_transf_3"/>
    <property type="match status" value="1"/>
</dbReference>